<feature type="transmembrane region" description="Helical" evidence="9">
    <location>
        <begin position="83"/>
        <end position="101"/>
    </location>
</feature>
<dbReference type="InterPro" id="IPR017475">
    <property type="entry name" value="EPS_sugar_tfrase"/>
</dbReference>
<dbReference type="InterPro" id="IPR017472">
    <property type="entry name" value="Undecaprenyl-P_galact_Ptfrase"/>
</dbReference>
<sequence>MKKNILPVIILLLADLFAFYVSLFLAVLSRQVIGYLYKDIPYFNFDYFYFLKFWWMPLIFILFIGYEKLYIKRLSFWDGVKELLKAISISTVVILAVVSLGKLSDSISRLTIIFLWFYGIFIFPLFRFFVKRILYKLNIWQKNVLIIGAGEAGKSSAEGISNDYHLGYKVVGFLDDYKEGFVNNVPILGKIKDFDNLVDKMEIDTVIVAIPSMDKEKLTHLINDIYKKVKKIFVIPDLKGIALLNSELYHLFMQQIFLIKIKNNLDSKINQFIKSTFDITVSIIMLPVLLPLIFILGLLIKIDSPGPIFFTHQRIGKNGKVIKVYKFRSMFIDAEKRLKEILQKDEEARKEWETYYKLKNDPRVTKIGRFLRKTSLDELPQIFNVLKGEMSLVGPRPVIKDEIEKYYKDFAEYYYMVKPGITGLWQVSGRSNTDYDFRVEIDTWYVLNWSLWLDIIILFKTIKVVLKREGAY</sequence>
<evidence type="ECO:0000256" key="4">
    <source>
        <dbReference type="ARBA" id="ARBA00022475"/>
    </source>
</evidence>
<feature type="domain" description="Bacterial sugar transferase" evidence="10">
    <location>
        <begin position="274"/>
        <end position="467"/>
    </location>
</feature>
<dbReference type="NCBIfam" id="TIGR03022">
    <property type="entry name" value="WbaP_sugtrans"/>
    <property type="match status" value="1"/>
</dbReference>
<keyword evidence="12" id="KW-1185">Reference proteome</keyword>
<name>A0AA45WQH4_9AQUI</name>
<dbReference type="GO" id="GO:0016780">
    <property type="term" value="F:phosphotransferase activity, for other substituted phosphate groups"/>
    <property type="evidence" value="ECO:0007669"/>
    <property type="project" value="TreeGrafter"/>
</dbReference>
<feature type="transmembrane region" description="Helical" evidence="9">
    <location>
        <begin position="277"/>
        <end position="300"/>
    </location>
</feature>
<feature type="transmembrane region" description="Helical" evidence="9">
    <location>
        <begin position="47"/>
        <end position="71"/>
    </location>
</feature>
<evidence type="ECO:0000313" key="12">
    <source>
        <dbReference type="Proteomes" id="UP001157947"/>
    </source>
</evidence>
<evidence type="ECO:0000256" key="1">
    <source>
        <dbReference type="ARBA" id="ARBA00004141"/>
    </source>
</evidence>
<dbReference type="SUPFAM" id="SSF51735">
    <property type="entry name" value="NAD(P)-binding Rossmann-fold domains"/>
    <property type="match status" value="1"/>
</dbReference>
<organism evidence="11 12">
    <name type="scientific">Venenivibrio stagnispumantis</name>
    <dbReference type="NCBI Taxonomy" id="407998"/>
    <lineage>
        <taxon>Bacteria</taxon>
        <taxon>Pseudomonadati</taxon>
        <taxon>Aquificota</taxon>
        <taxon>Aquificia</taxon>
        <taxon>Aquificales</taxon>
        <taxon>Hydrogenothermaceae</taxon>
        <taxon>Venenivibrio</taxon>
    </lineage>
</organism>
<evidence type="ECO:0000256" key="7">
    <source>
        <dbReference type="ARBA" id="ARBA00022989"/>
    </source>
</evidence>
<evidence type="ECO:0000256" key="6">
    <source>
        <dbReference type="ARBA" id="ARBA00022692"/>
    </source>
</evidence>
<keyword evidence="8 9" id="KW-0472">Membrane</keyword>
<dbReference type="Proteomes" id="UP001157947">
    <property type="component" value="Unassembled WGS sequence"/>
</dbReference>
<keyword evidence="4" id="KW-1003">Cell membrane</keyword>
<dbReference type="InterPro" id="IPR036291">
    <property type="entry name" value="NAD(P)-bd_dom_sf"/>
</dbReference>
<dbReference type="InterPro" id="IPR003362">
    <property type="entry name" value="Bact_transf"/>
</dbReference>
<evidence type="ECO:0000259" key="10">
    <source>
        <dbReference type="Pfam" id="PF02397"/>
    </source>
</evidence>
<proteinExistence type="inferred from homology"/>
<evidence type="ECO:0000313" key="11">
    <source>
        <dbReference type="EMBL" id="SMP25073.1"/>
    </source>
</evidence>
<dbReference type="AlphaFoldDB" id="A0AA45WQH4"/>
<evidence type="ECO:0000256" key="9">
    <source>
        <dbReference type="SAM" id="Phobius"/>
    </source>
</evidence>
<feature type="transmembrane region" description="Helical" evidence="9">
    <location>
        <begin position="5"/>
        <end position="27"/>
    </location>
</feature>
<dbReference type="PANTHER" id="PTHR30576">
    <property type="entry name" value="COLANIC BIOSYNTHESIS UDP-GLUCOSE LIPID CARRIER TRANSFERASE"/>
    <property type="match status" value="1"/>
</dbReference>
<evidence type="ECO:0000256" key="3">
    <source>
        <dbReference type="ARBA" id="ARBA00006464"/>
    </source>
</evidence>
<keyword evidence="5" id="KW-0808">Transferase</keyword>
<reference evidence="11" key="1">
    <citation type="submission" date="2017-05" db="EMBL/GenBank/DDBJ databases">
        <authorList>
            <person name="Varghese N."/>
            <person name="Submissions S."/>
        </authorList>
    </citation>
    <scope>NUCLEOTIDE SEQUENCE</scope>
    <source>
        <strain evidence="11">DSM 18763</strain>
    </source>
</reference>
<dbReference type="Pfam" id="PF02397">
    <property type="entry name" value="Bac_transf"/>
    <property type="match status" value="1"/>
</dbReference>
<comment type="caution">
    <text evidence="11">The sequence shown here is derived from an EMBL/GenBank/DDBJ whole genome shotgun (WGS) entry which is preliminary data.</text>
</comment>
<feature type="transmembrane region" description="Helical" evidence="9">
    <location>
        <begin position="107"/>
        <end position="130"/>
    </location>
</feature>
<dbReference type="GO" id="GO:0005886">
    <property type="term" value="C:plasma membrane"/>
    <property type="evidence" value="ECO:0007669"/>
    <property type="project" value="UniProtKB-SubCell"/>
</dbReference>
<dbReference type="NCBIfam" id="TIGR03025">
    <property type="entry name" value="EPS_sugtrans"/>
    <property type="match status" value="1"/>
</dbReference>
<evidence type="ECO:0000256" key="8">
    <source>
        <dbReference type="ARBA" id="ARBA00023136"/>
    </source>
</evidence>
<dbReference type="EMBL" id="FXTX01000037">
    <property type="protein sequence ID" value="SMP25073.1"/>
    <property type="molecule type" value="Genomic_DNA"/>
</dbReference>
<comment type="subcellular location">
    <subcellularLocation>
        <location evidence="2">Cell membrane</location>
    </subcellularLocation>
    <subcellularLocation>
        <location evidence="1">Membrane</location>
        <topology evidence="1">Multi-pass membrane protein</topology>
    </subcellularLocation>
</comment>
<gene>
    <name evidence="11" type="ORF">SAMN06264868_1373</name>
</gene>
<protein>
    <submittedName>
        <fullName evidence="11">Undecaprenyl-phosphate galactose phosphotransferase</fullName>
    </submittedName>
</protein>
<dbReference type="GO" id="GO:0000271">
    <property type="term" value="P:polysaccharide biosynthetic process"/>
    <property type="evidence" value="ECO:0007669"/>
    <property type="project" value="InterPro"/>
</dbReference>
<keyword evidence="7 9" id="KW-1133">Transmembrane helix</keyword>
<dbReference type="Pfam" id="PF13727">
    <property type="entry name" value="CoA_binding_3"/>
    <property type="match status" value="1"/>
</dbReference>
<comment type="similarity">
    <text evidence="3">Belongs to the bacterial sugar transferase family.</text>
</comment>
<evidence type="ECO:0000256" key="5">
    <source>
        <dbReference type="ARBA" id="ARBA00022679"/>
    </source>
</evidence>
<dbReference type="RefSeq" id="WP_265134209.1">
    <property type="nucleotide sequence ID" value="NZ_FXTX01000037.1"/>
</dbReference>
<keyword evidence="6 9" id="KW-0812">Transmembrane</keyword>
<evidence type="ECO:0000256" key="2">
    <source>
        <dbReference type="ARBA" id="ARBA00004236"/>
    </source>
</evidence>
<dbReference type="Gene3D" id="3.40.50.720">
    <property type="entry name" value="NAD(P)-binding Rossmann-like Domain"/>
    <property type="match status" value="1"/>
</dbReference>
<dbReference type="PANTHER" id="PTHR30576:SF4">
    <property type="entry name" value="UNDECAPRENYL-PHOSPHATE GALACTOSE PHOSPHOTRANSFERASE"/>
    <property type="match status" value="1"/>
</dbReference>
<accession>A0AA45WQH4</accession>